<dbReference type="SUPFAM" id="SSF56059">
    <property type="entry name" value="Glutathione synthetase ATP-binding domain-like"/>
    <property type="match status" value="1"/>
</dbReference>
<gene>
    <name evidence="7" type="ORF">SCF082_LOCUS5856</name>
</gene>
<dbReference type="CDD" id="cd15844">
    <property type="entry name" value="SNARE_syntaxin5"/>
    <property type="match status" value="1"/>
</dbReference>
<comment type="caution">
    <text evidence="7">The sequence shown here is derived from an EMBL/GenBank/DDBJ whole genome shotgun (WGS) entry which is preliminary data.</text>
</comment>
<dbReference type="InterPro" id="IPR000727">
    <property type="entry name" value="T_SNARE_dom"/>
</dbReference>
<evidence type="ECO:0000256" key="4">
    <source>
        <dbReference type="ARBA" id="ARBA00022840"/>
    </source>
</evidence>
<dbReference type="Pfam" id="PF05739">
    <property type="entry name" value="SNARE"/>
    <property type="match status" value="1"/>
</dbReference>
<dbReference type="PROSITE" id="PS51221">
    <property type="entry name" value="TTL"/>
    <property type="match status" value="1"/>
</dbReference>
<dbReference type="SUPFAM" id="SSF47661">
    <property type="entry name" value="t-snare proteins"/>
    <property type="match status" value="1"/>
</dbReference>
<dbReference type="Gene3D" id="1.20.58.70">
    <property type="match status" value="1"/>
</dbReference>
<keyword evidence="2" id="KW-0436">Ligase</keyword>
<dbReference type="PROSITE" id="PS00914">
    <property type="entry name" value="SYNTAXIN"/>
    <property type="match status" value="1"/>
</dbReference>
<evidence type="ECO:0000313" key="7">
    <source>
        <dbReference type="EMBL" id="CAK8998963.1"/>
    </source>
</evidence>
<dbReference type="SMART" id="SM00397">
    <property type="entry name" value="t_SNARE"/>
    <property type="match status" value="1"/>
</dbReference>
<evidence type="ECO:0000256" key="1">
    <source>
        <dbReference type="ARBA" id="ARBA00009063"/>
    </source>
</evidence>
<dbReference type="EMBL" id="CAXAMM010003213">
    <property type="protein sequence ID" value="CAK8998963.1"/>
    <property type="molecule type" value="Genomic_DNA"/>
</dbReference>
<feature type="region of interest" description="Disordered" evidence="5">
    <location>
        <begin position="144"/>
        <end position="183"/>
    </location>
</feature>
<comment type="similarity">
    <text evidence="1">Belongs to the syntaxin family.</text>
</comment>
<dbReference type="PROSITE" id="PS50192">
    <property type="entry name" value="T_SNARE"/>
    <property type="match status" value="1"/>
</dbReference>
<organism evidence="7 8">
    <name type="scientific">Durusdinium trenchii</name>
    <dbReference type="NCBI Taxonomy" id="1381693"/>
    <lineage>
        <taxon>Eukaryota</taxon>
        <taxon>Sar</taxon>
        <taxon>Alveolata</taxon>
        <taxon>Dinophyceae</taxon>
        <taxon>Suessiales</taxon>
        <taxon>Symbiodiniaceae</taxon>
        <taxon>Durusdinium</taxon>
    </lineage>
</organism>
<sequence>MGVVDRTDEFRHILRDFATKSGGGLNFETTPQATSELNRWSAEIGTETHETSQKVGELRKMSKQKGIFNDKTDQIQELTYTVKQQIQLLNQKIEALESKAKSSGKNKSYQAHASTLVETLKTRLLQVTKEFKDALEDRTKALEQQDKRRQMYSSGQGNAANPFAGRQRPTPSGNADDLEGGGGARAMAMQQGYHSSRAEAVQSVQKTIGELAQMFQKMAVMVTAQEEMIQRIDHDLDDTLDNTKKAQDNLLQYFHYISSNRALIIKVFLILIFFVHPSVESEANYTGAGASAERLILSVLESFGVSRASVPEGARLVWANCFEAKLWASAGHCFINHFPRSVELSHKHRLCATLRLQRCLPRSFVLPKERFEFLQAASPGTHWIVKPGRGGGGRGVQVFQRGASPEAEEELLESIGTSCPAVVSQYVEKPLLVEGKKVDLRLYVLVTSFGQAGQAAEAYLFNEGLVRFASEAFTMSAAQLGNPCVHLTNNEVNAKHAKQNGPGQANCGNWRLSKLLKWLKDSTAFAPDNVEALWPRIRALVWEVLEAARPTIAQAVAQLPVTDRCFEMRCDRGFAR</sequence>
<dbReference type="Proteomes" id="UP001642464">
    <property type="component" value="Unassembled WGS sequence"/>
</dbReference>
<dbReference type="PANTHER" id="PTHR12241">
    <property type="entry name" value="TUBULIN POLYGLUTAMYLASE"/>
    <property type="match status" value="1"/>
</dbReference>
<dbReference type="Gene3D" id="3.30.470.20">
    <property type="entry name" value="ATP-grasp fold, B domain"/>
    <property type="match status" value="1"/>
</dbReference>
<dbReference type="InterPro" id="IPR004344">
    <property type="entry name" value="TTL/TTLL_fam"/>
</dbReference>
<keyword evidence="4" id="KW-0067">ATP-binding</keyword>
<dbReference type="InterPro" id="IPR010989">
    <property type="entry name" value="SNARE"/>
</dbReference>
<evidence type="ECO:0000256" key="5">
    <source>
        <dbReference type="SAM" id="MobiDB-lite"/>
    </source>
</evidence>
<keyword evidence="8" id="KW-1185">Reference proteome</keyword>
<evidence type="ECO:0000313" key="8">
    <source>
        <dbReference type="Proteomes" id="UP001642464"/>
    </source>
</evidence>
<name>A0ABP0I9H5_9DINO</name>
<reference evidence="7 8" key="1">
    <citation type="submission" date="2024-02" db="EMBL/GenBank/DDBJ databases">
        <authorList>
            <person name="Chen Y."/>
            <person name="Shah S."/>
            <person name="Dougan E. K."/>
            <person name="Thang M."/>
            <person name="Chan C."/>
        </authorList>
    </citation>
    <scope>NUCLEOTIDE SEQUENCE [LARGE SCALE GENOMIC DNA]</scope>
</reference>
<feature type="domain" description="T-SNARE coiled-coil homology" evidence="6">
    <location>
        <begin position="191"/>
        <end position="253"/>
    </location>
</feature>
<protein>
    <submittedName>
        <fullName evidence="7">Syntaxin-32 (AtSYP32)</fullName>
    </submittedName>
</protein>
<evidence type="ECO:0000256" key="2">
    <source>
        <dbReference type="ARBA" id="ARBA00022598"/>
    </source>
</evidence>
<proteinExistence type="inferred from homology"/>
<keyword evidence="3" id="KW-0547">Nucleotide-binding</keyword>
<evidence type="ECO:0000256" key="3">
    <source>
        <dbReference type="ARBA" id="ARBA00022741"/>
    </source>
</evidence>
<dbReference type="Pfam" id="PF03133">
    <property type="entry name" value="TTL"/>
    <property type="match status" value="1"/>
</dbReference>
<evidence type="ECO:0000259" key="6">
    <source>
        <dbReference type="PROSITE" id="PS50192"/>
    </source>
</evidence>
<dbReference type="PANTHER" id="PTHR12241:SF159">
    <property type="entry name" value="TUBULIN-TYROSINE LIGASE-LIKE PROTEIN, CONSERVED"/>
    <property type="match status" value="1"/>
</dbReference>
<accession>A0ABP0I9H5</accession>
<dbReference type="InterPro" id="IPR006012">
    <property type="entry name" value="Syntaxin/epimorphin_CS"/>
</dbReference>